<dbReference type="InterPro" id="IPR029050">
    <property type="entry name" value="Immunoprotect_excell_Ig-like"/>
</dbReference>
<protein>
    <submittedName>
        <fullName evidence="4">DUF4352 domain-containing protein</fullName>
    </submittedName>
</protein>
<gene>
    <name evidence="4" type="ORF">HB844_01970</name>
</gene>
<evidence type="ECO:0000313" key="5">
    <source>
        <dbReference type="Proteomes" id="UP000571128"/>
    </source>
</evidence>
<evidence type="ECO:0000256" key="1">
    <source>
        <dbReference type="ARBA" id="ARBA00022729"/>
    </source>
</evidence>
<proteinExistence type="predicted"/>
<name>A0A841YBN3_9LIST</name>
<feature type="chain" id="PRO_5033042383" evidence="2">
    <location>
        <begin position="24"/>
        <end position="161"/>
    </location>
</feature>
<evidence type="ECO:0000256" key="2">
    <source>
        <dbReference type="SAM" id="SignalP"/>
    </source>
</evidence>
<dbReference type="EMBL" id="JAARPY010000002">
    <property type="protein sequence ID" value="MBC1397628.1"/>
    <property type="molecule type" value="Genomic_DNA"/>
</dbReference>
<evidence type="ECO:0000313" key="4">
    <source>
        <dbReference type="EMBL" id="MBC1397628.1"/>
    </source>
</evidence>
<feature type="signal peptide" evidence="2">
    <location>
        <begin position="1"/>
        <end position="23"/>
    </location>
</feature>
<dbReference type="RefSeq" id="WP_007543889.1">
    <property type="nucleotide sequence ID" value="NZ_JAARPY010000002.1"/>
</dbReference>
<dbReference type="PROSITE" id="PS51257">
    <property type="entry name" value="PROKAR_LIPOPROTEIN"/>
    <property type="match status" value="1"/>
</dbReference>
<feature type="domain" description="DUF4352" evidence="3">
    <location>
        <begin position="38"/>
        <end position="141"/>
    </location>
</feature>
<organism evidence="4 5">
    <name type="scientific">Listeria fleischmannii</name>
    <dbReference type="NCBI Taxonomy" id="1069827"/>
    <lineage>
        <taxon>Bacteria</taxon>
        <taxon>Bacillati</taxon>
        <taxon>Bacillota</taxon>
        <taxon>Bacilli</taxon>
        <taxon>Bacillales</taxon>
        <taxon>Listeriaceae</taxon>
        <taxon>Listeria</taxon>
    </lineage>
</organism>
<comment type="caution">
    <text evidence="4">The sequence shown here is derived from an EMBL/GenBank/DDBJ whole genome shotgun (WGS) entry which is preliminary data.</text>
</comment>
<evidence type="ECO:0000259" key="3">
    <source>
        <dbReference type="Pfam" id="PF11611"/>
    </source>
</evidence>
<dbReference type="AlphaFoldDB" id="A0A841YBN3"/>
<reference evidence="4 5" key="1">
    <citation type="submission" date="2020-03" db="EMBL/GenBank/DDBJ databases">
        <title>Soil Listeria distribution.</title>
        <authorList>
            <person name="Liao J."/>
            <person name="Wiedmann M."/>
        </authorList>
    </citation>
    <scope>NUCLEOTIDE SEQUENCE [LARGE SCALE GENOMIC DNA]</scope>
    <source>
        <strain evidence="4 5">FSL L7-1645</strain>
    </source>
</reference>
<dbReference type="Pfam" id="PF11611">
    <property type="entry name" value="DUF4352"/>
    <property type="match status" value="1"/>
</dbReference>
<dbReference type="Gene3D" id="2.60.40.1240">
    <property type="match status" value="1"/>
</dbReference>
<keyword evidence="1 2" id="KW-0732">Signal</keyword>
<dbReference type="Proteomes" id="UP000571128">
    <property type="component" value="Unassembled WGS sequence"/>
</dbReference>
<dbReference type="InterPro" id="IPR029051">
    <property type="entry name" value="DUF4352"/>
</dbReference>
<sequence>MKKLYIVLSLILSLILVACTNNAEQEKHADKGDLNLNKTTQNFEVKLTSVKLVDNDLNTDVGHMTLELGVTAKNISKKTTDIGTGDFYLQDQKGKKYTFTGSEQNFGDLIKPDSVIKGKGYYSIPEDSKGEKMVVIYKPFKSTEQVKWDIIIPNSISKDKR</sequence>
<accession>A0A841YBN3</accession>